<dbReference type="Gene3D" id="3.30.450.20">
    <property type="entry name" value="PAS domain"/>
    <property type="match status" value="2"/>
</dbReference>
<dbReference type="GO" id="GO:0005524">
    <property type="term" value="F:ATP binding"/>
    <property type="evidence" value="ECO:0007669"/>
    <property type="project" value="UniProtKB-KW"/>
</dbReference>
<dbReference type="InterPro" id="IPR036097">
    <property type="entry name" value="HisK_dim/P_sf"/>
</dbReference>
<dbReference type="SMART" id="SM00387">
    <property type="entry name" value="HATPase_c"/>
    <property type="match status" value="1"/>
</dbReference>
<feature type="domain" description="PAS" evidence="11">
    <location>
        <begin position="10"/>
        <end position="80"/>
    </location>
</feature>
<dbReference type="EC" id="2.7.13.3" evidence="2"/>
<dbReference type="CDD" id="cd00075">
    <property type="entry name" value="HATPase"/>
    <property type="match status" value="1"/>
</dbReference>
<feature type="coiled-coil region" evidence="9">
    <location>
        <begin position="122"/>
        <end position="156"/>
    </location>
</feature>
<keyword evidence="3" id="KW-0597">Phosphoprotein</keyword>
<evidence type="ECO:0000256" key="8">
    <source>
        <dbReference type="ARBA" id="ARBA00023012"/>
    </source>
</evidence>
<dbReference type="InterPro" id="IPR004358">
    <property type="entry name" value="Sig_transdc_His_kin-like_C"/>
</dbReference>
<gene>
    <name evidence="12" type="primary">kinE_1</name>
    <name evidence="12" type="ORF">Poly41_17300</name>
</gene>
<dbReference type="Gene3D" id="1.10.287.130">
    <property type="match status" value="1"/>
</dbReference>
<keyword evidence="4 12" id="KW-0808">Transferase</keyword>
<dbReference type="InterPro" id="IPR035965">
    <property type="entry name" value="PAS-like_dom_sf"/>
</dbReference>
<comment type="caution">
    <text evidence="12">The sequence shown here is derived from an EMBL/GenBank/DDBJ whole genome shotgun (WGS) entry which is preliminary data.</text>
</comment>
<dbReference type="Gene3D" id="3.30.565.10">
    <property type="entry name" value="Histidine kinase-like ATPase, C-terminal domain"/>
    <property type="match status" value="1"/>
</dbReference>
<keyword evidence="9" id="KW-0175">Coiled coil</keyword>
<dbReference type="PRINTS" id="PR00344">
    <property type="entry name" value="BCTRLSENSOR"/>
</dbReference>
<dbReference type="InterPro" id="IPR036890">
    <property type="entry name" value="HATPase_C_sf"/>
</dbReference>
<evidence type="ECO:0000313" key="12">
    <source>
        <dbReference type="EMBL" id="TWU40895.1"/>
    </source>
</evidence>
<keyword evidence="13" id="KW-1185">Reference proteome</keyword>
<comment type="catalytic activity">
    <reaction evidence="1">
        <text>ATP + protein L-histidine = ADP + protein N-phospho-L-histidine.</text>
        <dbReference type="EC" id="2.7.13.3"/>
    </reaction>
</comment>
<dbReference type="NCBIfam" id="TIGR00229">
    <property type="entry name" value="sensory_box"/>
    <property type="match status" value="2"/>
</dbReference>
<accession>A0A5C6DWX5</accession>
<dbReference type="Pfam" id="PF08448">
    <property type="entry name" value="PAS_4"/>
    <property type="match status" value="1"/>
</dbReference>
<evidence type="ECO:0000256" key="2">
    <source>
        <dbReference type="ARBA" id="ARBA00012438"/>
    </source>
</evidence>
<dbReference type="SUPFAM" id="SSF55874">
    <property type="entry name" value="ATPase domain of HSP90 chaperone/DNA topoisomerase II/histidine kinase"/>
    <property type="match status" value="1"/>
</dbReference>
<dbReference type="SUPFAM" id="SSF55785">
    <property type="entry name" value="PYP-like sensor domain (PAS domain)"/>
    <property type="match status" value="2"/>
</dbReference>
<dbReference type="Proteomes" id="UP000319143">
    <property type="component" value="Unassembled WGS sequence"/>
</dbReference>
<sequence length="497" mass="56107">MSFSDPLYRDEKLFQSIFEALPAGLLIANRKGQIVMANAAVDAMFGYDPGELVNKPIEHLIPLEKRASHQAQRERYLASPKPRPMAARRDLYVNRKNGEVFPVDISLHPVELDGELFVLANIFDATERRRLEEERLNRVQQELRLSESRMRFLVENLPAGAVYVDRQTLFVNRAVEYLTGYQAIEIGTVGDWFRVLCGPNHAASLQKYQAVKEAGFREECVLSIVRKDGVQRELRIAGHRYDHHEVWLVTDITELYDAQTKLVQAERLAAIGQMVTGLAHESRNALQRARGCLDLLELDLEDQSEQLDLIARIRRSLGDLQHNYEEVRQYAAPILLRRDRVLISKLVESAFENLLCEYRGAKHRLLFEQRDHSEMVCDSHRMSQVFRNVMENAMAAAPAGVTLRVSISDMVLVGKSVRSIELSDDGPGMPPSSETRCFEPFFTTKQSGTGLGLPICQRIVSVHGGTISIRSEVDRGTRVTVVLPLQPVAVASQLPEA</sequence>
<evidence type="ECO:0000259" key="11">
    <source>
        <dbReference type="PROSITE" id="PS50112"/>
    </source>
</evidence>
<evidence type="ECO:0000256" key="6">
    <source>
        <dbReference type="ARBA" id="ARBA00022777"/>
    </source>
</evidence>
<dbReference type="PANTHER" id="PTHR43065:SF10">
    <property type="entry name" value="PEROXIDE STRESS-ACTIVATED HISTIDINE KINASE MAK3"/>
    <property type="match status" value="1"/>
</dbReference>
<dbReference type="Pfam" id="PF02518">
    <property type="entry name" value="HATPase_c"/>
    <property type="match status" value="1"/>
</dbReference>
<organism evidence="12 13">
    <name type="scientific">Novipirellula artificiosorum</name>
    <dbReference type="NCBI Taxonomy" id="2528016"/>
    <lineage>
        <taxon>Bacteria</taxon>
        <taxon>Pseudomonadati</taxon>
        <taxon>Planctomycetota</taxon>
        <taxon>Planctomycetia</taxon>
        <taxon>Pirellulales</taxon>
        <taxon>Pirellulaceae</taxon>
        <taxon>Novipirellula</taxon>
    </lineage>
</organism>
<feature type="domain" description="Histidine kinase" evidence="10">
    <location>
        <begin position="277"/>
        <end position="487"/>
    </location>
</feature>
<dbReference type="InterPro" id="IPR003594">
    <property type="entry name" value="HATPase_dom"/>
</dbReference>
<evidence type="ECO:0000313" key="13">
    <source>
        <dbReference type="Proteomes" id="UP000319143"/>
    </source>
</evidence>
<dbReference type="SMART" id="SM00091">
    <property type="entry name" value="PAS"/>
    <property type="match status" value="2"/>
</dbReference>
<keyword evidence="8" id="KW-0902">Two-component regulatory system</keyword>
<dbReference type="PANTHER" id="PTHR43065">
    <property type="entry name" value="SENSOR HISTIDINE KINASE"/>
    <property type="match status" value="1"/>
</dbReference>
<dbReference type="InterPro" id="IPR000014">
    <property type="entry name" value="PAS"/>
</dbReference>
<dbReference type="CDD" id="cd00130">
    <property type="entry name" value="PAS"/>
    <property type="match status" value="1"/>
</dbReference>
<dbReference type="OrthoDB" id="236031at2"/>
<dbReference type="AlphaFoldDB" id="A0A5C6DWX5"/>
<dbReference type="PROSITE" id="PS50112">
    <property type="entry name" value="PAS"/>
    <property type="match status" value="1"/>
</dbReference>
<dbReference type="InterPro" id="IPR013656">
    <property type="entry name" value="PAS_4"/>
</dbReference>
<evidence type="ECO:0000256" key="9">
    <source>
        <dbReference type="SAM" id="Coils"/>
    </source>
</evidence>
<proteinExistence type="predicted"/>
<evidence type="ECO:0000256" key="7">
    <source>
        <dbReference type="ARBA" id="ARBA00022840"/>
    </source>
</evidence>
<evidence type="ECO:0000259" key="10">
    <source>
        <dbReference type="PROSITE" id="PS50109"/>
    </source>
</evidence>
<dbReference type="SUPFAM" id="SSF47384">
    <property type="entry name" value="Homodimeric domain of signal transducing histidine kinase"/>
    <property type="match status" value="1"/>
</dbReference>
<keyword evidence="7" id="KW-0067">ATP-binding</keyword>
<evidence type="ECO:0000256" key="5">
    <source>
        <dbReference type="ARBA" id="ARBA00022741"/>
    </source>
</evidence>
<dbReference type="Pfam" id="PF13426">
    <property type="entry name" value="PAS_9"/>
    <property type="match status" value="1"/>
</dbReference>
<dbReference type="RefSeq" id="WP_146525420.1">
    <property type="nucleotide sequence ID" value="NZ_SJPV01000002.1"/>
</dbReference>
<evidence type="ECO:0000256" key="4">
    <source>
        <dbReference type="ARBA" id="ARBA00022679"/>
    </source>
</evidence>
<dbReference type="PROSITE" id="PS50109">
    <property type="entry name" value="HIS_KIN"/>
    <property type="match status" value="1"/>
</dbReference>
<evidence type="ECO:0000256" key="3">
    <source>
        <dbReference type="ARBA" id="ARBA00022553"/>
    </source>
</evidence>
<dbReference type="GO" id="GO:0000155">
    <property type="term" value="F:phosphorelay sensor kinase activity"/>
    <property type="evidence" value="ECO:0007669"/>
    <property type="project" value="InterPro"/>
</dbReference>
<dbReference type="InterPro" id="IPR005467">
    <property type="entry name" value="His_kinase_dom"/>
</dbReference>
<evidence type="ECO:0000256" key="1">
    <source>
        <dbReference type="ARBA" id="ARBA00000085"/>
    </source>
</evidence>
<name>A0A5C6DWX5_9BACT</name>
<reference evidence="12 13" key="1">
    <citation type="submission" date="2019-02" db="EMBL/GenBank/DDBJ databases">
        <title>Deep-cultivation of Planctomycetes and their phenomic and genomic characterization uncovers novel biology.</title>
        <authorList>
            <person name="Wiegand S."/>
            <person name="Jogler M."/>
            <person name="Boedeker C."/>
            <person name="Pinto D."/>
            <person name="Vollmers J."/>
            <person name="Rivas-Marin E."/>
            <person name="Kohn T."/>
            <person name="Peeters S.H."/>
            <person name="Heuer A."/>
            <person name="Rast P."/>
            <person name="Oberbeckmann S."/>
            <person name="Bunk B."/>
            <person name="Jeske O."/>
            <person name="Meyerdierks A."/>
            <person name="Storesund J.E."/>
            <person name="Kallscheuer N."/>
            <person name="Luecker S."/>
            <person name="Lage O.M."/>
            <person name="Pohl T."/>
            <person name="Merkel B.J."/>
            <person name="Hornburger P."/>
            <person name="Mueller R.-W."/>
            <person name="Bruemmer F."/>
            <person name="Labrenz M."/>
            <person name="Spormann A.M."/>
            <person name="Op Den Camp H."/>
            <person name="Overmann J."/>
            <person name="Amann R."/>
            <person name="Jetten M.S.M."/>
            <person name="Mascher T."/>
            <person name="Medema M.H."/>
            <person name="Devos D.P."/>
            <person name="Kaster A.-K."/>
            <person name="Ovreas L."/>
            <person name="Rohde M."/>
            <person name="Galperin M.Y."/>
            <person name="Jogler C."/>
        </authorList>
    </citation>
    <scope>NUCLEOTIDE SEQUENCE [LARGE SCALE GENOMIC DNA]</scope>
    <source>
        <strain evidence="12 13">Poly41</strain>
    </source>
</reference>
<keyword evidence="5" id="KW-0547">Nucleotide-binding</keyword>
<keyword evidence="6 12" id="KW-0418">Kinase</keyword>
<dbReference type="EMBL" id="SJPV01000002">
    <property type="protein sequence ID" value="TWU40895.1"/>
    <property type="molecule type" value="Genomic_DNA"/>
</dbReference>
<protein>
    <recommendedName>
        <fullName evidence="2">histidine kinase</fullName>
        <ecNumber evidence="2">2.7.13.3</ecNumber>
    </recommendedName>
</protein>